<dbReference type="InterPro" id="IPR036250">
    <property type="entry name" value="AcylCo_DH-like_C"/>
</dbReference>
<dbReference type="InterPro" id="IPR009100">
    <property type="entry name" value="AcylCoA_DH/oxidase_NM_dom_sf"/>
</dbReference>
<dbReference type="InterPro" id="IPR006089">
    <property type="entry name" value="Acyl-CoA_DH_CS"/>
</dbReference>
<protein>
    <submittedName>
        <fullName evidence="6">Acyl-CoA dehydrogenase family protein</fullName>
    </submittedName>
</protein>
<dbReference type="InterPro" id="IPR013786">
    <property type="entry name" value="AcylCoA_DH/ox_N"/>
</dbReference>
<name>A0ABY5DXZ7_9ACTN</name>
<reference evidence="6 7" key="1">
    <citation type="submission" date="2022-06" db="EMBL/GenBank/DDBJ databases">
        <title>Paraconexibacter antarcticus.</title>
        <authorList>
            <person name="Kim C.S."/>
        </authorList>
    </citation>
    <scope>NUCLEOTIDE SEQUENCE [LARGE SCALE GENOMIC DNA]</scope>
    <source>
        <strain evidence="6 7">02-257</strain>
    </source>
</reference>
<evidence type="ECO:0000259" key="5">
    <source>
        <dbReference type="Pfam" id="PF02771"/>
    </source>
</evidence>
<dbReference type="SUPFAM" id="SSF47203">
    <property type="entry name" value="Acyl-CoA dehydrogenase C-terminal domain-like"/>
    <property type="match status" value="1"/>
</dbReference>
<dbReference type="EMBL" id="CP098502">
    <property type="protein sequence ID" value="UTI66208.1"/>
    <property type="molecule type" value="Genomic_DNA"/>
</dbReference>
<proteinExistence type="predicted"/>
<dbReference type="PANTHER" id="PTHR43292">
    <property type="entry name" value="ACYL-COA DEHYDROGENASE"/>
    <property type="match status" value="1"/>
</dbReference>
<sequence length="381" mass="41492">MRLPDLQLPPDADALRSEVREFLADELRERRWEPRVDSWLSGFDPDFSRRLGARGWLGMTWPTRYGGGGRSPLERYVVTEELLAAGAPVGAHWVSDRQTGQLLLRFGSEAQRVELLPPMIRGELYFAIGMSEPDAGSDLAAVRTRGERVDGGWTLHGAKVWTSGAHRCQWAIVLCRTSPRGEDRHAGMSQMLLDLGHTRGVEIRPIISMTGEHHFNEVILDGAFVPDAMVVGRVGDGWRQVTSELALERSGPERFLSTLPLLTVLIDRLAKTAGPHEATAIGELVAGLMTLRRLSMSVAAAIAAGDDPAVDAALVKDLGTRFERTVTATARRLLPCEPDLGSDDVLAMRLADSVLSAPAGTLRGGTNEILRTIVARSLETA</sequence>
<dbReference type="SUPFAM" id="SSF56645">
    <property type="entry name" value="Acyl-CoA dehydrogenase NM domain-like"/>
    <property type="match status" value="1"/>
</dbReference>
<keyword evidence="7" id="KW-1185">Reference proteome</keyword>
<feature type="domain" description="Acyl-CoA oxidase/dehydrogenase middle" evidence="4">
    <location>
        <begin position="127"/>
        <end position="213"/>
    </location>
</feature>
<accession>A0ABY5DXZ7</accession>
<dbReference type="InterPro" id="IPR052161">
    <property type="entry name" value="Mycobact_Acyl-CoA_DH"/>
</dbReference>
<gene>
    <name evidence="6" type="ORF">NBH00_08370</name>
</gene>
<feature type="domain" description="Acyl-CoA dehydrogenase/oxidase N-terminal" evidence="5">
    <location>
        <begin position="10"/>
        <end position="123"/>
    </location>
</feature>
<evidence type="ECO:0000313" key="7">
    <source>
        <dbReference type="Proteomes" id="UP001056035"/>
    </source>
</evidence>
<dbReference type="PROSITE" id="PS00072">
    <property type="entry name" value="ACYL_COA_DH_1"/>
    <property type="match status" value="1"/>
</dbReference>
<dbReference type="PANTHER" id="PTHR43292:SF4">
    <property type="entry name" value="ACYL-COA DEHYDROGENASE FADE34"/>
    <property type="match status" value="1"/>
</dbReference>
<keyword evidence="3" id="KW-0560">Oxidoreductase</keyword>
<evidence type="ECO:0000259" key="4">
    <source>
        <dbReference type="Pfam" id="PF02770"/>
    </source>
</evidence>
<evidence type="ECO:0000256" key="2">
    <source>
        <dbReference type="ARBA" id="ARBA00022630"/>
    </source>
</evidence>
<keyword evidence="2" id="KW-0285">Flavoprotein</keyword>
<evidence type="ECO:0000313" key="6">
    <source>
        <dbReference type="EMBL" id="UTI66208.1"/>
    </source>
</evidence>
<dbReference type="Gene3D" id="1.10.540.10">
    <property type="entry name" value="Acyl-CoA dehydrogenase/oxidase, N-terminal domain"/>
    <property type="match status" value="1"/>
</dbReference>
<comment type="cofactor">
    <cofactor evidence="1">
        <name>FAD</name>
        <dbReference type="ChEBI" id="CHEBI:57692"/>
    </cofactor>
</comment>
<dbReference type="InterPro" id="IPR046373">
    <property type="entry name" value="Acyl-CoA_Oxase/DH_mid-dom_sf"/>
</dbReference>
<dbReference type="Gene3D" id="2.40.110.10">
    <property type="entry name" value="Butyryl-CoA Dehydrogenase, subunit A, domain 2"/>
    <property type="match status" value="1"/>
</dbReference>
<dbReference type="Pfam" id="PF02771">
    <property type="entry name" value="Acyl-CoA_dh_N"/>
    <property type="match status" value="1"/>
</dbReference>
<dbReference type="Gene3D" id="1.20.140.10">
    <property type="entry name" value="Butyryl-CoA Dehydrogenase, subunit A, domain 3"/>
    <property type="match status" value="1"/>
</dbReference>
<dbReference type="Pfam" id="PF02770">
    <property type="entry name" value="Acyl-CoA_dh_M"/>
    <property type="match status" value="1"/>
</dbReference>
<evidence type="ECO:0000256" key="3">
    <source>
        <dbReference type="ARBA" id="ARBA00023002"/>
    </source>
</evidence>
<dbReference type="RefSeq" id="WP_254572883.1">
    <property type="nucleotide sequence ID" value="NZ_CP098502.1"/>
</dbReference>
<organism evidence="6 7">
    <name type="scientific">Paraconexibacter antarcticus</name>
    <dbReference type="NCBI Taxonomy" id="2949664"/>
    <lineage>
        <taxon>Bacteria</taxon>
        <taxon>Bacillati</taxon>
        <taxon>Actinomycetota</taxon>
        <taxon>Thermoleophilia</taxon>
        <taxon>Solirubrobacterales</taxon>
        <taxon>Paraconexibacteraceae</taxon>
        <taxon>Paraconexibacter</taxon>
    </lineage>
</organism>
<dbReference type="InterPro" id="IPR006091">
    <property type="entry name" value="Acyl-CoA_Oxase/DH_mid-dom"/>
</dbReference>
<dbReference type="InterPro" id="IPR037069">
    <property type="entry name" value="AcylCoA_DH/ox_N_sf"/>
</dbReference>
<dbReference type="Proteomes" id="UP001056035">
    <property type="component" value="Chromosome"/>
</dbReference>
<evidence type="ECO:0000256" key="1">
    <source>
        <dbReference type="ARBA" id="ARBA00001974"/>
    </source>
</evidence>